<feature type="transmembrane region" description="Helical" evidence="1">
    <location>
        <begin position="86"/>
        <end position="102"/>
    </location>
</feature>
<gene>
    <name evidence="2" type="ORF">PUN28_002026</name>
</gene>
<accession>A0AAW2GSD8</accession>
<evidence type="ECO:0000313" key="3">
    <source>
        <dbReference type="Proteomes" id="UP001430953"/>
    </source>
</evidence>
<evidence type="ECO:0000313" key="2">
    <source>
        <dbReference type="EMBL" id="KAL0130141.1"/>
    </source>
</evidence>
<name>A0AAW2GSD8_9HYME</name>
<keyword evidence="3" id="KW-1185">Reference proteome</keyword>
<comment type="caution">
    <text evidence="2">The sequence shown here is derived from an EMBL/GenBank/DDBJ whole genome shotgun (WGS) entry which is preliminary data.</text>
</comment>
<keyword evidence="1" id="KW-0812">Transmembrane</keyword>
<dbReference type="Proteomes" id="UP001430953">
    <property type="component" value="Unassembled WGS sequence"/>
</dbReference>
<keyword evidence="1" id="KW-0472">Membrane</keyword>
<keyword evidence="1" id="KW-1133">Transmembrane helix</keyword>
<dbReference type="EMBL" id="JADYXP020000002">
    <property type="protein sequence ID" value="KAL0130141.1"/>
    <property type="molecule type" value="Genomic_DNA"/>
</dbReference>
<organism evidence="2 3">
    <name type="scientific">Cardiocondyla obscurior</name>
    <dbReference type="NCBI Taxonomy" id="286306"/>
    <lineage>
        <taxon>Eukaryota</taxon>
        <taxon>Metazoa</taxon>
        <taxon>Ecdysozoa</taxon>
        <taxon>Arthropoda</taxon>
        <taxon>Hexapoda</taxon>
        <taxon>Insecta</taxon>
        <taxon>Pterygota</taxon>
        <taxon>Neoptera</taxon>
        <taxon>Endopterygota</taxon>
        <taxon>Hymenoptera</taxon>
        <taxon>Apocrita</taxon>
        <taxon>Aculeata</taxon>
        <taxon>Formicoidea</taxon>
        <taxon>Formicidae</taxon>
        <taxon>Myrmicinae</taxon>
        <taxon>Cardiocondyla</taxon>
    </lineage>
</organism>
<proteinExistence type="predicted"/>
<evidence type="ECO:0000256" key="1">
    <source>
        <dbReference type="SAM" id="Phobius"/>
    </source>
</evidence>
<sequence length="103" mass="11906">MIGPSLRRKGPHCPSKLVSMQMRYVRTRGPTYGRTESLFPFALTPSSLSSRYSFLFPFSLLPGLRVFLFFFFFFFPQSLIRASPSLYPPIVSASLRFLLFLLR</sequence>
<dbReference type="AlphaFoldDB" id="A0AAW2GSD8"/>
<protein>
    <recommendedName>
        <fullName evidence="4">Transmembrane protein</fullName>
    </recommendedName>
</protein>
<evidence type="ECO:0008006" key="4">
    <source>
        <dbReference type="Google" id="ProtNLM"/>
    </source>
</evidence>
<reference evidence="2 3" key="1">
    <citation type="submission" date="2023-03" db="EMBL/GenBank/DDBJ databases">
        <title>High recombination rates correlate with genetic variation in Cardiocondyla obscurior ants.</title>
        <authorList>
            <person name="Errbii M."/>
        </authorList>
    </citation>
    <scope>NUCLEOTIDE SEQUENCE [LARGE SCALE GENOMIC DNA]</scope>
    <source>
        <strain evidence="2">Alpha-2009</strain>
        <tissue evidence="2">Whole body</tissue>
    </source>
</reference>
<feature type="transmembrane region" description="Helical" evidence="1">
    <location>
        <begin position="54"/>
        <end position="74"/>
    </location>
</feature>